<name>A0A6V7RIV2_9STAP</name>
<feature type="coiled-coil region" evidence="1">
    <location>
        <begin position="26"/>
        <end position="67"/>
    </location>
</feature>
<protein>
    <recommendedName>
        <fullName evidence="4">Cell-wall binding lipoprotein</fullName>
    </recommendedName>
</protein>
<dbReference type="EMBL" id="CAJEWD010000008">
    <property type="protein sequence ID" value="CAD2078008.1"/>
    <property type="molecule type" value="Genomic_DNA"/>
</dbReference>
<keyword evidence="1" id="KW-0175">Coiled coil</keyword>
<comment type="caution">
    <text evidence="2">The sequence shown here is derived from an EMBL/GenBank/DDBJ whole genome shotgun (WGS) entry which is preliminary data.</text>
</comment>
<organism evidence="2 3">
    <name type="scientific">Jeotgalicoccus meleagridis</name>
    <dbReference type="NCBI Taxonomy" id="2759181"/>
    <lineage>
        <taxon>Bacteria</taxon>
        <taxon>Bacillati</taxon>
        <taxon>Bacillota</taxon>
        <taxon>Bacilli</taxon>
        <taxon>Bacillales</taxon>
        <taxon>Staphylococcaceae</taxon>
        <taxon>Jeotgalicoccus</taxon>
    </lineage>
</organism>
<evidence type="ECO:0000313" key="2">
    <source>
        <dbReference type="EMBL" id="CAD2078008.1"/>
    </source>
</evidence>
<proteinExistence type="predicted"/>
<gene>
    <name evidence="2" type="ORF">JEODO184_01288</name>
</gene>
<dbReference type="Proteomes" id="UP000589351">
    <property type="component" value="Unassembled WGS sequence"/>
</dbReference>
<evidence type="ECO:0008006" key="4">
    <source>
        <dbReference type="Google" id="ProtNLM"/>
    </source>
</evidence>
<evidence type="ECO:0000313" key="3">
    <source>
        <dbReference type="Proteomes" id="UP000589351"/>
    </source>
</evidence>
<accession>A0A6V7RIV2</accession>
<dbReference type="RefSeq" id="WP_185125798.1">
    <property type="nucleotide sequence ID" value="NZ_CAJEWD010000008.1"/>
</dbReference>
<reference evidence="2 3" key="1">
    <citation type="submission" date="2020-07" db="EMBL/GenBank/DDBJ databases">
        <authorList>
            <person name="Criscuolo A."/>
        </authorList>
    </citation>
    <scope>NUCLEOTIDE SEQUENCE [LARGE SCALE GENOMIC DNA]</scope>
    <source>
        <strain evidence="2">CIP111649</strain>
    </source>
</reference>
<evidence type="ECO:0000256" key="1">
    <source>
        <dbReference type="SAM" id="Coils"/>
    </source>
</evidence>
<dbReference type="AlphaFoldDB" id="A0A6V7RIV2"/>
<keyword evidence="3" id="KW-1185">Reference proteome</keyword>
<sequence length="186" mass="21153">MKIRLSLMALTIFVAGCSGDDPEQSLKKQEEYKSELENLLQTEQVRNQQLQLHLDNLEEEIINFEEDRDNPNVQKYVTIVSDYASSLSEELNALNDYILNYRNGEEVKTGDVVKVRDSISETIETFDASVSELELTEVLSREHENLVLANKEIDEAVVDIADAIAADDEELLDEAIQQLQQATEYL</sequence>
<dbReference type="PROSITE" id="PS51257">
    <property type="entry name" value="PROKAR_LIPOPROTEIN"/>
    <property type="match status" value="1"/>
</dbReference>